<dbReference type="PANTHER" id="PTHR11472:SF34">
    <property type="entry name" value="REGULATOR OF TELOMERE ELONGATION HELICASE 1"/>
    <property type="match status" value="1"/>
</dbReference>
<dbReference type="InterPro" id="IPR011545">
    <property type="entry name" value="DEAD/DEAH_box_helicase_dom"/>
</dbReference>
<gene>
    <name evidence="15" type="ORF">GH975_05925</name>
</gene>
<dbReference type="GO" id="GO:0016818">
    <property type="term" value="F:hydrolase activity, acting on acid anhydrides, in phosphorus-containing anhydrides"/>
    <property type="evidence" value="ECO:0007669"/>
    <property type="project" value="InterPro"/>
</dbReference>
<dbReference type="SMART" id="SM00491">
    <property type="entry name" value="HELICc2"/>
    <property type="match status" value="1"/>
</dbReference>
<keyword evidence="9" id="KW-0411">Iron-sulfur</keyword>
<evidence type="ECO:0000256" key="10">
    <source>
        <dbReference type="ARBA" id="ARBA00023125"/>
    </source>
</evidence>
<accession>A0A5Q2QDN1</accession>
<keyword evidence="8" id="KW-0408">Iron</keyword>
<dbReference type="Pfam" id="PF06733">
    <property type="entry name" value="DEAD_2"/>
    <property type="match status" value="1"/>
</dbReference>
<organism evidence="15 16">
    <name type="scientific">Litorivicinus lipolyticus</name>
    <dbReference type="NCBI Taxonomy" id="418701"/>
    <lineage>
        <taxon>Bacteria</taxon>
        <taxon>Pseudomonadati</taxon>
        <taxon>Pseudomonadota</taxon>
        <taxon>Gammaproteobacteria</taxon>
        <taxon>Oceanospirillales</taxon>
        <taxon>Litorivicinaceae</taxon>
        <taxon>Litorivicinus</taxon>
    </lineage>
</organism>
<dbReference type="SUPFAM" id="SSF52540">
    <property type="entry name" value="P-loop containing nucleoside triphosphate hydrolases"/>
    <property type="match status" value="1"/>
</dbReference>
<evidence type="ECO:0000256" key="3">
    <source>
        <dbReference type="ARBA" id="ARBA00022741"/>
    </source>
</evidence>
<sequence>MNYPVSVRGLAAFTAKLGDLDLRFTPAPSAIDGIRGHQAVTAKRAAHWQPEVSLSLVCQGIELSGRCDLWSSEVGRVEEIKTHRVPIERIPDNHCALHWAQAKLYGAMLCEAQGLSQIEVGVLYYHVVSGEETLQSERFSASDLATFVKVSCQSFRAWAEMELAHRRRRDAFSTGLNFPYPSFRVGQYELARGVYTAISNGASQLAQATTGIGKTLATLFPAVKQMARGELDRVFFLTAKTPGRALALDAADRLSGRGEQPLRVLELVARDKACEHPDKACHGDSCPLAQGFYDRLPLARVEAAQARWLDRERVREIALAYRVCPYYLAQEMSQWCDVVIGDYNYYFDAQALLHARTLESGWRAVVLVDEAHNLVERARAMYSVVLDQAVLEASAAQAPSALRGAFKALMPAWENSFARQTAARAYYHEIPEALLKALQNLVSKVTDFLGDAAIRHDGPYMQFYFEALAFIRLADVFADHSVLEVTLDESDALNVRTQIAIRNLIPSPHLAPRFANAVSSTLFSATLSPPEYHRGMLGLGEQTRVLDVPSPFDPSQLRVVIPPGLSTRYSDRANSLGPIAEQIIAQCDSEPGNYLVFASSYHYLQELHAAVQQRAPALATQCQTAGMSEDQRSEFLAHFSEVSQILGFAVLGGAFGEGVDLPGRRLIGAFITTMGMPANEPLTELLRERIDQNNQQGFDYAYRYPGLQKVVQAAGRVVRTLTDTGVIYLLDDRYRRHENRRLLPSWWRIEGP</sequence>
<keyword evidence="7" id="KW-0067">ATP-binding</keyword>
<dbReference type="Pfam" id="PF13307">
    <property type="entry name" value="Helicase_C_2"/>
    <property type="match status" value="1"/>
</dbReference>
<dbReference type="GO" id="GO:0003677">
    <property type="term" value="F:DNA binding"/>
    <property type="evidence" value="ECO:0007669"/>
    <property type="project" value="UniProtKB-KW"/>
</dbReference>
<dbReference type="OrthoDB" id="9765586at2"/>
<dbReference type="InterPro" id="IPR006554">
    <property type="entry name" value="Helicase-like_DEXD_c2"/>
</dbReference>
<evidence type="ECO:0000256" key="2">
    <source>
        <dbReference type="ARBA" id="ARBA00022723"/>
    </source>
</evidence>
<dbReference type="RefSeq" id="WP_153713640.1">
    <property type="nucleotide sequence ID" value="NZ_CP045871.1"/>
</dbReference>
<keyword evidence="4" id="KW-0227">DNA damage</keyword>
<dbReference type="Gene3D" id="3.40.50.300">
    <property type="entry name" value="P-loop containing nucleotide triphosphate hydrolases"/>
    <property type="match status" value="2"/>
</dbReference>
<dbReference type="Proteomes" id="UP000388235">
    <property type="component" value="Chromosome"/>
</dbReference>
<evidence type="ECO:0000256" key="7">
    <source>
        <dbReference type="ARBA" id="ARBA00022840"/>
    </source>
</evidence>
<evidence type="ECO:0000256" key="13">
    <source>
        <dbReference type="ARBA" id="ARBA00038058"/>
    </source>
</evidence>
<dbReference type="PROSITE" id="PS51193">
    <property type="entry name" value="HELICASE_ATP_BIND_2"/>
    <property type="match status" value="1"/>
</dbReference>
<evidence type="ECO:0000256" key="6">
    <source>
        <dbReference type="ARBA" id="ARBA00022806"/>
    </source>
</evidence>
<evidence type="ECO:0000256" key="12">
    <source>
        <dbReference type="ARBA" id="ARBA00023235"/>
    </source>
</evidence>
<protein>
    <submittedName>
        <fullName evidence="15">ATP-dependent DNA helicase</fullName>
    </submittedName>
</protein>
<evidence type="ECO:0000256" key="5">
    <source>
        <dbReference type="ARBA" id="ARBA00022801"/>
    </source>
</evidence>
<keyword evidence="5" id="KW-0378">Hydrolase</keyword>
<dbReference type="EMBL" id="CP045871">
    <property type="protein sequence ID" value="QGG80136.1"/>
    <property type="molecule type" value="Genomic_DNA"/>
</dbReference>
<dbReference type="GO" id="GO:0003678">
    <property type="term" value="F:DNA helicase activity"/>
    <property type="evidence" value="ECO:0007669"/>
    <property type="project" value="InterPro"/>
</dbReference>
<dbReference type="InterPro" id="IPR014013">
    <property type="entry name" value="Helic_SF1/SF2_ATP-bd_DinG/Rad3"/>
</dbReference>
<evidence type="ECO:0000256" key="8">
    <source>
        <dbReference type="ARBA" id="ARBA00023004"/>
    </source>
</evidence>
<keyword evidence="16" id="KW-1185">Reference proteome</keyword>
<keyword evidence="12" id="KW-0413">Isomerase</keyword>
<dbReference type="InterPro" id="IPR027417">
    <property type="entry name" value="P-loop_NTPase"/>
</dbReference>
<keyword evidence="6 15" id="KW-0347">Helicase</keyword>
<evidence type="ECO:0000256" key="4">
    <source>
        <dbReference type="ARBA" id="ARBA00022763"/>
    </source>
</evidence>
<evidence type="ECO:0000259" key="14">
    <source>
        <dbReference type="PROSITE" id="PS51193"/>
    </source>
</evidence>
<dbReference type="SMART" id="SM00488">
    <property type="entry name" value="DEXDc2"/>
    <property type="match status" value="1"/>
</dbReference>
<dbReference type="InterPro" id="IPR006555">
    <property type="entry name" value="ATP-dep_Helicase_C"/>
</dbReference>
<dbReference type="AlphaFoldDB" id="A0A5Q2QDN1"/>
<dbReference type="GO" id="GO:0006281">
    <property type="term" value="P:DNA repair"/>
    <property type="evidence" value="ECO:0007669"/>
    <property type="project" value="UniProtKB-KW"/>
</dbReference>
<dbReference type="GO" id="GO:0051539">
    <property type="term" value="F:4 iron, 4 sulfur cluster binding"/>
    <property type="evidence" value="ECO:0007669"/>
    <property type="project" value="UniProtKB-KW"/>
</dbReference>
<keyword evidence="11" id="KW-0234">DNA repair</keyword>
<dbReference type="PANTHER" id="PTHR11472">
    <property type="entry name" value="DNA REPAIR DEAD HELICASE RAD3/XP-D SUBFAMILY MEMBER"/>
    <property type="match status" value="1"/>
</dbReference>
<keyword evidence="1" id="KW-0004">4Fe-4S</keyword>
<dbReference type="KEGG" id="llp:GH975_05925"/>
<dbReference type="GO" id="GO:0005524">
    <property type="term" value="F:ATP binding"/>
    <property type="evidence" value="ECO:0007669"/>
    <property type="project" value="UniProtKB-KW"/>
</dbReference>
<dbReference type="GO" id="GO:0046872">
    <property type="term" value="F:metal ion binding"/>
    <property type="evidence" value="ECO:0007669"/>
    <property type="project" value="UniProtKB-KW"/>
</dbReference>
<proteinExistence type="inferred from homology"/>
<reference evidence="15 16" key="1">
    <citation type="submission" date="2019-11" db="EMBL/GenBank/DDBJ databases">
        <authorList>
            <person name="Khan S.A."/>
            <person name="Jeon C.O."/>
            <person name="Chun B.H."/>
        </authorList>
    </citation>
    <scope>NUCLEOTIDE SEQUENCE [LARGE SCALE GENOMIC DNA]</scope>
    <source>
        <strain evidence="15 16">IMCC 1097</strain>
    </source>
</reference>
<evidence type="ECO:0000256" key="9">
    <source>
        <dbReference type="ARBA" id="ARBA00023014"/>
    </source>
</evidence>
<comment type="similarity">
    <text evidence="13">Belongs to the helicase family. DinG subfamily.</text>
</comment>
<keyword evidence="2" id="KW-0479">Metal-binding</keyword>
<feature type="domain" description="Helicase ATP-binding" evidence="14">
    <location>
        <begin position="173"/>
        <end position="435"/>
    </location>
</feature>
<keyword evidence="3" id="KW-0547">Nucleotide-binding</keyword>
<keyword evidence="10" id="KW-0238">DNA-binding</keyword>
<evidence type="ECO:0000256" key="11">
    <source>
        <dbReference type="ARBA" id="ARBA00023204"/>
    </source>
</evidence>
<evidence type="ECO:0000313" key="16">
    <source>
        <dbReference type="Proteomes" id="UP000388235"/>
    </source>
</evidence>
<name>A0A5Q2QDN1_9GAMM</name>
<dbReference type="InterPro" id="IPR010614">
    <property type="entry name" value="RAD3-like_helicase_DEAD"/>
</dbReference>
<evidence type="ECO:0000313" key="15">
    <source>
        <dbReference type="EMBL" id="QGG80136.1"/>
    </source>
</evidence>
<dbReference type="InterPro" id="IPR045028">
    <property type="entry name" value="DinG/Rad3-like"/>
</dbReference>
<evidence type="ECO:0000256" key="1">
    <source>
        <dbReference type="ARBA" id="ARBA00022485"/>
    </source>
</evidence>
<dbReference type="Pfam" id="PF00270">
    <property type="entry name" value="DEAD"/>
    <property type="match status" value="1"/>
</dbReference>